<sequence>MANKDPFKSAYSEQIAALVQKAQDNTANFKYDPMTDASYQALAKEYAKLGDRANENTIANQAALTGGRASSYAVSAAAQAQNQYNQALTDKIPELERLAYDRFNADRNYGLNLLGTMKSLDDSAFNRFTDQRNFDYQQGRDNVADSHWDKTFDYQKQRDNVADSHWDKNFDYQKQRDNVSDSHWERNFSYQQGRDSVSDSHWEREYQLKKDSASRAGRRSGGGRRSRKGRRGRGHSSQEQSTQVVSYVPSVAAQIAQNAAKGILTGKAKKGKSVKSQTYKKAAKMGYAPIAFRRNTPAEARAAARKAVKRIIYGDNKHYVSKDPVRRANDIFNNTQMAGVNNNSDRRALYALKGLIESKKSDLLNAAWTVTSTPTLDPKSMHQDLQRYSELGYIKNGMLDADKLSKDARDAFSGFYKYVEKTRQKAEALNYMAKEAGIYKTELQYDTKAGKFKRKLYLKDNKGNEPREGVIEKPSAGQKFAIDIAQGTLGFLADLAVGKFTGVGILPVMGVNAFGQGAGDARAAGAGIYSQWGAGLTNAGINIGTEKMWSTSNIMRNSTGRGLLDNGAEKFANKMAARFAKGTAADEIRYKAIKLGLAASTEGVEEFMNAILQPISDRFYDPDAFKKIAENPTGYLADAVYQGIVGTAIGGIVGGPSGVNMNIELSAEDKEKILQAGLAMSEKSSANNFARSIDKNRLKGGKVLNNAILDLKHKIESGRELTEHDQMLLSAAKKSRIRGAENVSGSFIIRSEEGLNTEYDREKASVLLTQKVANREKEVRKYLQDADTPKKTIDELSFPVARILEGTGSSADVENVLFTVDNNPALELIQNETTQELNIGLLPRMNNGMIMGGARETQSFKKELNSFMEARYESNVEEILPKAKDAAKKEMLASIGMKTNPEIEKLFDEGAKNVKEGEEFINYAHAFNYFYDSGRRGLDYKDLDKVIFQSELVPADIRKKIYEIGKAEREDNNIITNKSKLPIGFKAGRVTLGENVSMSNSMINAYRTLAKSFGVEISLEENIKDSEDKEVNGYYKNGTIHISMKSDSPVVDVLKHEVTHHIQVNSPRQYAAFKKYVLDEFYNSNLAEYENKLNKYMNDYKDISRAEAEDELLADATDVFWKGDADAEAAVKTLVEKNRSLGETILKAIKSTVDKLNTLSKNTINALKGEYRGKWLEELGILEKAQEMWTNALMNPEIDKFEEAVNNNDEIKFMYKGKDSEGRDVFSISSKTKKLTKKEKRTELTERFKNGEVLTVEFDNGKGRKYTAKPHEDFAGKNFYGDKQTKSINAFNKKVNLFYEGDLSKLLQNSEYIRPGDEKKEHKNVIKWEYYKKEIVIGETPYKLLINVQNRTDGDFIYNIKFEKIKKDQHWQAINEDSKNNAHVGIDGVNLSQNNEEVKEKYQRKNNIFDIPNNQQADSNTIRQLNKKIDALILNQTKTKGTIPKRSSVVSYLKELITEVGSDVKAEDLRIDYHNLYKAAKSGDNATKERLLNEITREIVKNTYETNRISPEIRDVQRYLKNMTISIDEDLEAEIKNRYGTFGKFKDYIDGAFKIKLNKNIDRMEYAVPVDDMLSEMNELFGDTIKVDGRSLDDVTDFVTALATIAEYASVKDNKVYLFDGGANLTQYTEKEITEYEDELIKDVKANLEASLGEIKPIVTYADKQEARISKLKASMKRSAMNKPEQAKSKKLINKLINDTGSKMPAEDAMRIYEEVWSAVHQATPNASAAYSAAARLSNALLNSNENNIKENLQTKKQVIDLLSVGKIYISPELAKKLNYQELKAKYGHALRFTTDINSEHTMPAELVYDFFQNKLGEKYPELFASDASDAEEAVKNLCNAVDMVETSAETDGLINGEYKNVASDITELILDNAISMKPEMTYADKQQEKLKTAVKDARNKIKERETIKRQKAEKKHEEEIAEKDKAIEELESAIKEERESVSELKRDLRKERSELNRKSKAINSIKWYSNKLSNKLLKPTNTQFMPEEFRKSIAKVLSEMDFSTDRGDAFYETHGYNKTYENFMELKNEYRKVLEEKNDGDSTFSFVEDEDFMNQIDSVLEALKESRLVDMDADTIESVRDVIRGLDSIINKHNDMLKYDQYKTISGTGNAVINELSKKAEKNRYAGGASAVSKFIFSRNINPADRFAVLGGTLNKLFKEITIGFDDHAMNVKGAQNEFQRIQEAVGEDAFNTIWEDSKVESFKLESGKTLNLTHGQMVTLFLLSERKQALEHILTGGIQTAEVKPKKLGKNTVLRKSSMQREKITHSDIINIVKSLSPEEIKCAKMIQHYLNTTVSDWGNEVSMKVWGYNKFTEENYFPIKIARETVDANVEEAAVTKIINPGFAKKTKPSAKNAVVLDNVLNVASNHISAMSAYQALSMPLQDLENVWNYRGYGEDGVIKGSVREAIERAYGREANEYIERFLKDVNGNIAKSEMPITTKIIGTAKRAAIAANGRVAMQQPMSIVRASAVINPKYLARSKYSRDAVKEMQQHSGVAVWKDLGYYSTDVGPSLTNAMINKENKLEKVTLDMYGFLDNMTWGKIWGACKLKVEDTMNIHEGDEGYWQAVNEQFREVVYRTQVFDSVLSRSELMRQKDVGSSVLTAFLSEPTKTLSLFITNTQIAKQMYDEGNVSEARKLVAKQFGWFVTSATAMAVMKSVYDAMIRHIADDDKKDKNFVERFLDALLGENKLHTDGNLFGELNPIAMLPVGKDIQSALQGYTPSRLDMSLFVKISDAYKACVDPKNSLVTKLEKVANAAGVFFGLPVDVVYRDLKGTFAYIASIHDFFTGANTKQDLLMDFSKIEKTYEGNKSSFKKIATDSEKYDSDTREKAAKYILENDKDYTRERIDKETINRIKRNHNDEMDNFIKKGKNEEAEKLAKSLAARNSMLDAEEYLQTRINKVKTDQLKKIENALMKGNVEEAEKFANKFNKMNINVQGEQYTSDVAMEKSKEWIRKEYLKEVVNGLKAQNNLKVEKQLAKIERIDPTNTDFQREEVLYSAKQSIRYSYYPYINKALARGDIETARVYAQKIEALYPGERKYTADAVIKRSYKYATRNKRKKKRR</sequence>
<feature type="compositionally biased region" description="Basic and acidic residues" evidence="2">
    <location>
        <begin position="196"/>
        <end position="213"/>
    </location>
</feature>
<feature type="coiled-coil region" evidence="1">
    <location>
        <begin position="1079"/>
        <end position="1106"/>
    </location>
</feature>
<feature type="coiled-coil region" evidence="1">
    <location>
        <begin position="1903"/>
        <end position="1962"/>
    </location>
</feature>
<organism evidence="3">
    <name type="scientific">Podoviridae sp. ctlSr7</name>
    <dbReference type="NCBI Taxonomy" id="2826573"/>
    <lineage>
        <taxon>Viruses</taxon>
        <taxon>Duplodnaviria</taxon>
        <taxon>Heunggongvirae</taxon>
        <taxon>Uroviricota</taxon>
        <taxon>Caudoviricetes</taxon>
    </lineage>
</organism>
<evidence type="ECO:0000256" key="1">
    <source>
        <dbReference type="SAM" id="Coils"/>
    </source>
</evidence>
<protein>
    <submittedName>
        <fullName evidence="3">Uncharacterized protein</fullName>
    </submittedName>
</protein>
<evidence type="ECO:0000313" key="3">
    <source>
        <dbReference type="EMBL" id="DAD87151.1"/>
    </source>
</evidence>
<evidence type="ECO:0000256" key="2">
    <source>
        <dbReference type="SAM" id="MobiDB-lite"/>
    </source>
</evidence>
<keyword evidence="1" id="KW-0175">Coiled coil</keyword>
<proteinExistence type="predicted"/>
<dbReference type="EMBL" id="BK015014">
    <property type="protein sequence ID" value="DAD87151.1"/>
    <property type="molecule type" value="Genomic_DNA"/>
</dbReference>
<reference evidence="3" key="1">
    <citation type="journal article" date="2021" name="Proc. Natl. Acad. Sci. U.S.A.">
        <title>A Catalog of Tens of Thousands of Viruses from Human Metagenomes Reveals Hidden Associations with Chronic Diseases.</title>
        <authorList>
            <person name="Tisza M.J."/>
            <person name="Buck C.B."/>
        </authorList>
    </citation>
    <scope>NUCLEOTIDE SEQUENCE</scope>
    <source>
        <strain evidence="3">CtlSr7</strain>
    </source>
</reference>
<feature type="compositionally biased region" description="Basic residues" evidence="2">
    <location>
        <begin position="216"/>
        <end position="234"/>
    </location>
</feature>
<feature type="region of interest" description="Disordered" evidence="2">
    <location>
        <begin position="193"/>
        <end position="244"/>
    </location>
</feature>
<accession>A0A8S5MYE8</accession>
<name>A0A8S5MYE8_9CAUD</name>